<feature type="domain" description="DUF2062" evidence="3">
    <location>
        <begin position="266"/>
        <end position="386"/>
    </location>
</feature>
<feature type="domain" description="Glycosyltransferase 2-like" evidence="2">
    <location>
        <begin position="15"/>
        <end position="137"/>
    </location>
</feature>
<protein>
    <submittedName>
        <fullName evidence="4">Glycosyltransferase</fullName>
    </submittedName>
</protein>
<feature type="transmembrane region" description="Helical" evidence="1">
    <location>
        <begin position="358"/>
        <end position="384"/>
    </location>
</feature>
<evidence type="ECO:0000259" key="2">
    <source>
        <dbReference type="Pfam" id="PF00535"/>
    </source>
</evidence>
<dbReference type="KEGG" id="mbas:ALGA_4159"/>
<proteinExistence type="predicted"/>
<dbReference type="GO" id="GO:0016740">
    <property type="term" value="F:transferase activity"/>
    <property type="evidence" value="ECO:0007669"/>
    <property type="project" value="UniProtKB-KW"/>
</dbReference>
<dbReference type="InterPro" id="IPR050256">
    <property type="entry name" value="Glycosyltransferase_2"/>
</dbReference>
<dbReference type="InterPro" id="IPR018639">
    <property type="entry name" value="DUF2062"/>
</dbReference>
<keyword evidence="1" id="KW-0812">Transmembrane</keyword>
<evidence type="ECO:0000313" key="5">
    <source>
        <dbReference type="Proteomes" id="UP000218267"/>
    </source>
</evidence>
<feature type="transmembrane region" description="Helical" evidence="1">
    <location>
        <begin position="320"/>
        <end position="338"/>
    </location>
</feature>
<keyword evidence="5" id="KW-1185">Reference proteome</keyword>
<accession>A0A1Y1CQ95</accession>
<dbReference type="Pfam" id="PF00535">
    <property type="entry name" value="Glycos_transf_2"/>
    <property type="match status" value="1"/>
</dbReference>
<keyword evidence="1" id="KW-1133">Transmembrane helix</keyword>
<reference evidence="4 5" key="1">
    <citation type="journal article" date="2018" name="Mar. Genomics">
        <title>Complete genome sequence of Marinifilaceae bacterium strain SPP2, isolated from the Antarctic marine sediment.</title>
        <authorList>
            <person name="Watanabe M."/>
            <person name="Kojima H."/>
            <person name="Fukui M."/>
        </authorList>
    </citation>
    <scope>NUCLEOTIDE SEQUENCE [LARGE SCALE GENOMIC DNA]</scope>
    <source>
        <strain evidence="4 5">SPP2</strain>
    </source>
</reference>
<evidence type="ECO:0000256" key="1">
    <source>
        <dbReference type="SAM" id="Phobius"/>
    </source>
</evidence>
<feature type="transmembrane region" description="Helical" evidence="1">
    <location>
        <begin position="223"/>
        <end position="241"/>
    </location>
</feature>
<evidence type="ECO:0000313" key="4">
    <source>
        <dbReference type="EMBL" id="BAX82450.1"/>
    </source>
</evidence>
<organism evidence="4 5">
    <name type="scientific">Labilibaculum antarcticum</name>
    <dbReference type="NCBI Taxonomy" id="1717717"/>
    <lineage>
        <taxon>Bacteria</taxon>
        <taxon>Pseudomonadati</taxon>
        <taxon>Bacteroidota</taxon>
        <taxon>Bacteroidia</taxon>
        <taxon>Marinilabiliales</taxon>
        <taxon>Marinifilaceae</taxon>
        <taxon>Labilibaculum</taxon>
    </lineage>
</organism>
<dbReference type="PANTHER" id="PTHR48090">
    <property type="entry name" value="UNDECAPRENYL-PHOSPHATE 4-DEOXY-4-FORMAMIDO-L-ARABINOSE TRANSFERASE-RELATED"/>
    <property type="match status" value="1"/>
</dbReference>
<dbReference type="Proteomes" id="UP000218267">
    <property type="component" value="Chromosome"/>
</dbReference>
<dbReference type="InterPro" id="IPR001173">
    <property type="entry name" value="Glyco_trans_2-like"/>
</dbReference>
<dbReference type="PANTHER" id="PTHR48090:SF7">
    <property type="entry name" value="RFBJ PROTEIN"/>
    <property type="match status" value="1"/>
</dbReference>
<keyword evidence="4" id="KW-0808">Transferase</keyword>
<reference evidence="5" key="2">
    <citation type="journal article" date="2020" name="Antonie Van Leeuwenhoek">
        <title>Labilibaculum antarcticum sp. nov., a novel facultative anaerobic, psychrotorelant bacterium isolated from marine sediment of Antarctica.</title>
        <authorList>
            <person name="Watanabe M."/>
            <person name="Kojima H."/>
            <person name="Fukui M."/>
        </authorList>
    </citation>
    <scope>NUCLEOTIDE SEQUENCE [LARGE SCALE GENOMIC DNA]</scope>
    <source>
        <strain evidence="5">SPP2</strain>
    </source>
</reference>
<dbReference type="Pfam" id="PF09835">
    <property type="entry name" value="DUF2062"/>
    <property type="match status" value="1"/>
</dbReference>
<name>A0A1Y1CQ95_9BACT</name>
<dbReference type="EMBL" id="AP018042">
    <property type="protein sequence ID" value="BAX82450.1"/>
    <property type="molecule type" value="Genomic_DNA"/>
</dbReference>
<feature type="transmembrane region" description="Helical" evidence="1">
    <location>
        <begin position="273"/>
        <end position="299"/>
    </location>
</feature>
<gene>
    <name evidence="4" type="ORF">ALGA_4159</name>
</gene>
<evidence type="ECO:0000259" key="3">
    <source>
        <dbReference type="Pfam" id="PF09835"/>
    </source>
</evidence>
<keyword evidence="1" id="KW-0472">Membrane</keyword>
<dbReference type="AlphaFoldDB" id="A0A1Y1CQ95"/>
<dbReference type="SUPFAM" id="SSF53448">
    <property type="entry name" value="Nucleotide-diphospho-sugar transferases"/>
    <property type="match status" value="1"/>
</dbReference>
<dbReference type="Gene3D" id="3.90.550.10">
    <property type="entry name" value="Spore Coat Polysaccharide Biosynthesis Protein SpsA, Chain A"/>
    <property type="match status" value="1"/>
</dbReference>
<dbReference type="InterPro" id="IPR029044">
    <property type="entry name" value="Nucleotide-diphossugar_trans"/>
</dbReference>
<sequence length="387" mass="43437">MRMSVNKLFKDLKVCVIIPSYNNERTIADVIDRVLLHTSNVIVVNDGATDSTDSILKSYQSSLEIVTHSKNKGKGCALRNGFKRALELGYEYAITIDSDGQHFPEDLPKLIQRLKEEPNSLIIGARNMSQKDVPEGSSFGNRFSNFWFLVETGVRLPDTQSGYRVYPIKKLAEITFYCTKFEYEIEVPVRASWSGIPIISEPIQIIYDQGEDRVTHFRPFKDFFRIGVLTTILCFIAFAYIKPRDFFKNLTWKNIKAFLDIKGENNFKLATSIGFGVFMGIVPIWGYQMIVALALAYLLKLHKPFVIVAANISIPPMIPFIIFGSIATGALIMGIPMANLSFSDGFGLDSITNNLLQYAIGSMVLASVAGIFSGSFSYLLLLILRRK</sequence>
<dbReference type="CDD" id="cd04179">
    <property type="entry name" value="DPM_DPG-synthase_like"/>
    <property type="match status" value="1"/>
</dbReference>